<dbReference type="GO" id="GO:0006511">
    <property type="term" value="P:ubiquitin-dependent protein catabolic process"/>
    <property type="evidence" value="ECO:0007669"/>
    <property type="project" value="InterPro"/>
</dbReference>
<dbReference type="InterPro" id="IPR001232">
    <property type="entry name" value="SKP1-like"/>
</dbReference>
<dbReference type="Gene3D" id="3.30.710.10">
    <property type="entry name" value="Potassium Channel Kv1.1, Chain A"/>
    <property type="match status" value="1"/>
</dbReference>
<dbReference type="InterPro" id="IPR016072">
    <property type="entry name" value="Skp1_comp_dimer"/>
</dbReference>
<evidence type="ECO:0000259" key="3">
    <source>
        <dbReference type="Pfam" id="PF03931"/>
    </source>
</evidence>
<reference evidence="4" key="1">
    <citation type="journal article" date="2019" name="Philos. Trans. R. Soc. Lond., B, Biol. Sci.">
        <title>Targeted metagenomic recovery of four divergent viruses reveals shared and distinctive characteristics of giant viruses of marine eukaryotes.</title>
        <authorList>
            <person name="Needham D.M."/>
            <person name="Poirier C."/>
            <person name="Hehenberger E."/>
            <person name="Jimenez V."/>
            <person name="Swalwell J.E."/>
            <person name="Santoro A.E."/>
            <person name="Worden A.Z."/>
        </authorList>
    </citation>
    <scope>NUCLEOTIDE SEQUENCE</scope>
    <source>
        <strain evidence="4">OPacV-662</strain>
    </source>
</reference>
<proteinExistence type="predicted"/>
<keyword evidence="1" id="KW-0833">Ubl conjugation pathway</keyword>
<dbReference type="InterPro" id="IPR016073">
    <property type="entry name" value="Skp1_comp_POZ"/>
</dbReference>
<dbReference type="SMART" id="SM00512">
    <property type="entry name" value="Skp1"/>
    <property type="match status" value="1"/>
</dbReference>
<dbReference type="PIRSF" id="PIRSF028729">
    <property type="entry name" value="E3_ubiquit_lig_SCF_Skp"/>
    <property type="match status" value="1"/>
</dbReference>
<evidence type="ECO:0000259" key="2">
    <source>
        <dbReference type="Pfam" id="PF01466"/>
    </source>
</evidence>
<dbReference type="Pfam" id="PF03931">
    <property type="entry name" value="Skp1_POZ"/>
    <property type="match status" value="1"/>
</dbReference>
<feature type="domain" description="SKP1 component dimerisation" evidence="2">
    <location>
        <begin position="136"/>
        <end position="183"/>
    </location>
</feature>
<dbReference type="Pfam" id="PF01466">
    <property type="entry name" value="Skp1"/>
    <property type="match status" value="1"/>
</dbReference>
<accession>A0A5J6VH51</accession>
<dbReference type="SUPFAM" id="SSF54695">
    <property type="entry name" value="POZ domain"/>
    <property type="match status" value="1"/>
</dbReference>
<dbReference type="PANTHER" id="PTHR11165">
    <property type="entry name" value="SKP1"/>
    <property type="match status" value="1"/>
</dbReference>
<name>A0A5J6VH51_9VIRU</name>
<evidence type="ECO:0000256" key="1">
    <source>
        <dbReference type="ARBA" id="ARBA00022786"/>
    </source>
</evidence>
<dbReference type="InterPro" id="IPR011333">
    <property type="entry name" value="SKP1/BTB/POZ_sf"/>
</dbReference>
<dbReference type="EMBL" id="MN448266">
    <property type="protein sequence ID" value="QFG73617.1"/>
    <property type="molecule type" value="Genomic_DNA"/>
</dbReference>
<dbReference type="InterPro" id="IPR036296">
    <property type="entry name" value="SKP1-like_dim_sf"/>
</dbReference>
<sequence length="186" mass="21779">MTTETRENSTGIQQGKMYTLITNDENTHHIPENIASMIGIVRNVMDMDEEDDDDEDIDEDRTIPLPNINTAVLNDIIIYCEYYITHTMPEPPKPLNKKLKTFFEEQNVMWYYDYADNMSEEHLFHVMLGANYMDIQPLLNLLCAYVGDVVKTKSPEEIRTLFNIENDFSPEEEAAIREENKWCEEL</sequence>
<organism evidence="4">
    <name type="scientific">Megaviridae environmental sample</name>
    <dbReference type="NCBI Taxonomy" id="1737588"/>
    <lineage>
        <taxon>Viruses</taxon>
        <taxon>Varidnaviria</taxon>
        <taxon>Bamfordvirae</taxon>
        <taxon>Nucleocytoviricota</taxon>
        <taxon>Megaviricetes</taxon>
        <taxon>Imitervirales</taxon>
        <taxon>Mimiviridae</taxon>
        <taxon>environmental samples</taxon>
    </lineage>
</organism>
<evidence type="ECO:0000313" key="4">
    <source>
        <dbReference type="EMBL" id="QFG73617.1"/>
    </source>
</evidence>
<dbReference type="SUPFAM" id="SSF81382">
    <property type="entry name" value="Skp1 dimerisation domain-like"/>
    <property type="match status" value="1"/>
</dbReference>
<dbReference type="InterPro" id="IPR016897">
    <property type="entry name" value="SKP1"/>
</dbReference>
<feature type="domain" description="SKP1 component POZ" evidence="3">
    <location>
        <begin position="17"/>
        <end position="83"/>
    </location>
</feature>
<protein>
    <submittedName>
        <fullName evidence="4">Skp1 family, dimerization domain protein</fullName>
    </submittedName>
</protein>